<dbReference type="Pfam" id="PF13649">
    <property type="entry name" value="Methyltransf_25"/>
    <property type="match status" value="1"/>
</dbReference>
<proteinExistence type="predicted"/>
<keyword evidence="2" id="KW-0489">Methyltransferase</keyword>
<dbReference type="GO" id="GO:0003676">
    <property type="term" value="F:nucleic acid binding"/>
    <property type="evidence" value="ECO:0007669"/>
    <property type="project" value="InterPro"/>
</dbReference>
<keyword evidence="2" id="KW-0808">Transferase</keyword>
<organism evidence="2 3">
    <name type="scientific">Pontivivens marinum</name>
    <dbReference type="NCBI Taxonomy" id="1690039"/>
    <lineage>
        <taxon>Bacteria</taxon>
        <taxon>Pseudomonadati</taxon>
        <taxon>Pseudomonadota</taxon>
        <taxon>Alphaproteobacteria</taxon>
        <taxon>Rhodobacterales</taxon>
        <taxon>Paracoccaceae</taxon>
        <taxon>Pontivivens</taxon>
    </lineage>
</organism>
<name>A0A2C9CRT4_9RHOB</name>
<dbReference type="InterPro" id="IPR041698">
    <property type="entry name" value="Methyltransf_25"/>
</dbReference>
<dbReference type="CDD" id="cd02440">
    <property type="entry name" value="AdoMet_MTases"/>
    <property type="match status" value="1"/>
</dbReference>
<dbReference type="GO" id="GO:0008168">
    <property type="term" value="F:methyltransferase activity"/>
    <property type="evidence" value="ECO:0007669"/>
    <property type="project" value="UniProtKB-KW"/>
</dbReference>
<evidence type="ECO:0000313" key="2">
    <source>
        <dbReference type="EMBL" id="SOH94066.1"/>
    </source>
</evidence>
<dbReference type="RefSeq" id="WP_245851546.1">
    <property type="nucleotide sequence ID" value="NZ_OCTN01000003.1"/>
</dbReference>
<dbReference type="AlphaFoldDB" id="A0A2C9CRT4"/>
<gene>
    <name evidence="2" type="ORF">SAMN06273572_10393</name>
</gene>
<dbReference type="PROSITE" id="PS00092">
    <property type="entry name" value="N6_MTASE"/>
    <property type="match status" value="1"/>
</dbReference>
<protein>
    <submittedName>
        <fullName evidence="2">tRNA1(Val) A37 N6-methylase TrmN6</fullName>
    </submittedName>
</protein>
<feature type="domain" description="Methyltransferase" evidence="1">
    <location>
        <begin position="48"/>
        <end position="117"/>
    </location>
</feature>
<dbReference type="GO" id="GO:0032259">
    <property type="term" value="P:methylation"/>
    <property type="evidence" value="ECO:0007669"/>
    <property type="project" value="UniProtKB-KW"/>
</dbReference>
<reference evidence="3" key="1">
    <citation type="submission" date="2017-09" db="EMBL/GenBank/DDBJ databases">
        <authorList>
            <person name="Varghese N."/>
            <person name="Submissions S."/>
        </authorList>
    </citation>
    <scope>NUCLEOTIDE SEQUENCE [LARGE SCALE GENOMIC DNA]</scope>
    <source>
        <strain evidence="3">C7</strain>
    </source>
</reference>
<evidence type="ECO:0000313" key="3">
    <source>
        <dbReference type="Proteomes" id="UP000220034"/>
    </source>
</evidence>
<dbReference type="InterPro" id="IPR050210">
    <property type="entry name" value="tRNA_Adenine-N(6)_MTase"/>
</dbReference>
<dbReference type="SUPFAM" id="SSF53335">
    <property type="entry name" value="S-adenosyl-L-methionine-dependent methyltransferases"/>
    <property type="match status" value="1"/>
</dbReference>
<dbReference type="Gene3D" id="3.40.50.150">
    <property type="entry name" value="Vaccinia Virus protein VP39"/>
    <property type="match status" value="1"/>
</dbReference>
<accession>A0A2C9CRT4</accession>
<sequence length="252" mass="26714">MSFAAADLTYDAFLGGRLHIWQPRRGYRAATDPVWLAASCPAKQGDSVLELGCGAGTALACLSTRVGGLTLAGLELQEPYAELARRNLPVGSEVFVGDLARSPAELRSRSFDHVIANPPFYAAQGAVRPTDAGRGTAHVEDTPLATWIDAALRRLRHRGTFSMINRTDRLADMLAPLDGRAGGILIQPLASRSGRAADRVIVHAIKGARGPLRLLPPVVVHEGDTHPGDVAHFTPTATAVLRDANPLTLGAI</sequence>
<keyword evidence="3" id="KW-1185">Reference proteome</keyword>
<dbReference type="Proteomes" id="UP000220034">
    <property type="component" value="Unassembled WGS sequence"/>
</dbReference>
<dbReference type="EMBL" id="OCTN01000003">
    <property type="protein sequence ID" value="SOH94066.1"/>
    <property type="molecule type" value="Genomic_DNA"/>
</dbReference>
<evidence type="ECO:0000259" key="1">
    <source>
        <dbReference type="Pfam" id="PF13649"/>
    </source>
</evidence>
<dbReference type="InterPro" id="IPR029063">
    <property type="entry name" value="SAM-dependent_MTases_sf"/>
</dbReference>
<dbReference type="PANTHER" id="PTHR47739:SF1">
    <property type="entry name" value="TRNA1(VAL) (ADENINE(37)-N6)-METHYLTRANSFERASE"/>
    <property type="match status" value="1"/>
</dbReference>
<dbReference type="PANTHER" id="PTHR47739">
    <property type="entry name" value="TRNA1(VAL) (ADENINE(37)-N6)-METHYLTRANSFERASE"/>
    <property type="match status" value="1"/>
</dbReference>
<dbReference type="InterPro" id="IPR002052">
    <property type="entry name" value="DNA_methylase_N6_adenine_CS"/>
</dbReference>